<keyword evidence="3" id="KW-0805">Transcription regulation</keyword>
<proteinExistence type="predicted"/>
<evidence type="ECO:0000313" key="8">
    <source>
        <dbReference type="EMBL" id="PXX79700.1"/>
    </source>
</evidence>
<dbReference type="PROSITE" id="PS51099">
    <property type="entry name" value="PTS_EIIB_TYPE_2"/>
    <property type="match status" value="1"/>
</dbReference>
<keyword evidence="4" id="KW-0010">Activator</keyword>
<evidence type="ECO:0000256" key="5">
    <source>
        <dbReference type="ARBA" id="ARBA00023163"/>
    </source>
</evidence>
<dbReference type="RefSeq" id="WP_022937077.1">
    <property type="nucleotide sequence ID" value="NZ_CABKRQ010000002.1"/>
</dbReference>
<evidence type="ECO:0000256" key="3">
    <source>
        <dbReference type="ARBA" id="ARBA00023015"/>
    </source>
</evidence>
<dbReference type="OrthoDB" id="3239954at2"/>
<dbReference type="InterPro" id="IPR013011">
    <property type="entry name" value="PTS_EIIB_2"/>
</dbReference>
<dbReference type="AlphaFoldDB" id="A0A318KPU9"/>
<protein>
    <submittedName>
        <fullName evidence="8">BglG family transcriptional antiterminator</fullName>
    </submittedName>
</protein>
<dbReference type="GO" id="GO:0008982">
    <property type="term" value="F:protein-N(PI)-phosphohistidine-sugar phosphotransferase activity"/>
    <property type="evidence" value="ECO:0007669"/>
    <property type="project" value="InterPro"/>
</dbReference>
<dbReference type="Gene3D" id="1.10.10.10">
    <property type="entry name" value="Winged helix-like DNA-binding domain superfamily/Winged helix DNA-binding domain"/>
    <property type="match status" value="2"/>
</dbReference>
<dbReference type="Pfam" id="PF05043">
    <property type="entry name" value="Mga"/>
    <property type="match status" value="1"/>
</dbReference>
<keyword evidence="5" id="KW-0804">Transcription</keyword>
<dbReference type="SUPFAM" id="SSF63520">
    <property type="entry name" value="PTS-regulatory domain, PRD"/>
    <property type="match status" value="2"/>
</dbReference>
<dbReference type="InterPro" id="IPR050661">
    <property type="entry name" value="BglG_antiterminators"/>
</dbReference>
<dbReference type="STRING" id="1034346.GCA_000313565_00766"/>
<dbReference type="InterPro" id="IPR013196">
    <property type="entry name" value="HTH_11"/>
</dbReference>
<feature type="domain" description="PTS EIIB type-2" evidence="6">
    <location>
        <begin position="418"/>
        <end position="506"/>
    </location>
</feature>
<keyword evidence="9" id="KW-1185">Reference proteome</keyword>
<evidence type="ECO:0000256" key="4">
    <source>
        <dbReference type="ARBA" id="ARBA00023159"/>
    </source>
</evidence>
<feature type="domain" description="PRD" evidence="7">
    <location>
        <begin position="307"/>
        <end position="416"/>
    </location>
</feature>
<dbReference type="Pfam" id="PF08279">
    <property type="entry name" value="HTH_11"/>
    <property type="match status" value="1"/>
</dbReference>
<dbReference type="Gene3D" id="1.10.1790.10">
    <property type="entry name" value="PRD domain"/>
    <property type="match status" value="2"/>
</dbReference>
<evidence type="ECO:0000256" key="2">
    <source>
        <dbReference type="ARBA" id="ARBA00022737"/>
    </source>
</evidence>
<dbReference type="GO" id="GO:0009401">
    <property type="term" value="P:phosphoenolpyruvate-dependent sugar phosphotransferase system"/>
    <property type="evidence" value="ECO:0007669"/>
    <property type="project" value="InterPro"/>
</dbReference>
<keyword evidence="2" id="KW-0677">Repeat</keyword>
<dbReference type="InterPro" id="IPR036634">
    <property type="entry name" value="PRD_sf"/>
</dbReference>
<dbReference type="InterPro" id="IPR036390">
    <property type="entry name" value="WH_DNA-bd_sf"/>
</dbReference>
<dbReference type="InterPro" id="IPR036388">
    <property type="entry name" value="WH-like_DNA-bd_sf"/>
</dbReference>
<reference evidence="8 9" key="1">
    <citation type="submission" date="2018-05" db="EMBL/GenBank/DDBJ databases">
        <title>Genomic Encyclopedia of Type Strains, Phase IV (KMG-IV): sequencing the most valuable type-strain genomes for metagenomic binning, comparative biology and taxonomic classification.</title>
        <authorList>
            <person name="Goeker M."/>
        </authorList>
    </citation>
    <scope>NUCLEOTIDE SEQUENCE [LARGE SCALE GENOMIC DNA]</scope>
    <source>
        <strain evidence="8 9">JC118</strain>
    </source>
</reference>
<comment type="caution">
    <text evidence="8">The sequence shown here is derived from an EMBL/GenBank/DDBJ whole genome shotgun (WGS) entry which is preliminary data.</text>
</comment>
<dbReference type="PANTHER" id="PTHR30185">
    <property type="entry name" value="CRYPTIC BETA-GLUCOSIDE BGL OPERON ANTITERMINATOR"/>
    <property type="match status" value="1"/>
</dbReference>
<dbReference type="CDD" id="cd05568">
    <property type="entry name" value="PTS_IIB_bgl_like"/>
    <property type="match status" value="1"/>
</dbReference>
<evidence type="ECO:0000259" key="6">
    <source>
        <dbReference type="PROSITE" id="PS51099"/>
    </source>
</evidence>
<dbReference type="InterPro" id="IPR036095">
    <property type="entry name" value="PTS_EIIB-like_sf"/>
</dbReference>
<dbReference type="InterPro" id="IPR011608">
    <property type="entry name" value="PRD"/>
</dbReference>
<accession>A0A318KPU9</accession>
<dbReference type="Pfam" id="PF02302">
    <property type="entry name" value="PTS_IIB"/>
    <property type="match status" value="1"/>
</dbReference>
<evidence type="ECO:0000313" key="9">
    <source>
        <dbReference type="Proteomes" id="UP000247612"/>
    </source>
</evidence>
<evidence type="ECO:0000259" key="7">
    <source>
        <dbReference type="PROSITE" id="PS51372"/>
    </source>
</evidence>
<organism evidence="8 9">
    <name type="scientific">Dielma fastidiosa</name>
    <dbReference type="NCBI Taxonomy" id="1034346"/>
    <lineage>
        <taxon>Bacteria</taxon>
        <taxon>Bacillati</taxon>
        <taxon>Bacillota</taxon>
        <taxon>Erysipelotrichia</taxon>
        <taxon>Erysipelotrichales</taxon>
        <taxon>Erysipelotrichaceae</taxon>
        <taxon>Dielma</taxon>
    </lineage>
</organism>
<sequence length="506" mass="58204">MKLSDRQKSIMKSLLESHDYQTTEQIARQLNVSKKTIYRELDELRNLLRNENIEFDSKIGAGVRIDLDQATRNQLTLKLATDSSLPLDQRRYEILIDLLQNAPQLTSIKKLSDYYFVSRSSIQNDLKYIEEWIHCYDLTLIRNSLGTGIDGREIDIRKALTTAIIKYHSGTATMQTSASERIDADTRTILVQQFSEQVVVYVENLIHEAENQLHSVIGDPYYINILTHILILINRVRSGKQLDHKPNGINEVDLHVFRIAVEMSTKIKLHLNLEIPDSEIYYIYQHLDTSGYGIEPSISNKDIEFTNINSKVKEYCHDIIAAMSQVTDPQIVNDNYLKRYLLLHLHSMIGRQKYQIEISCPLLTAVKNDYQELFAKTVQAVSEITQRYYPQYHISEDELAYLTLYIQGSLEVVQLKKLRVIVVCSSGIGTSHLLMARIKKTFPTWEVVDMIAASKVNTLDQLPEKIDLIVSTVNIADYKLHIPLAFVSVLFNENDIKNVKSVLENR</sequence>
<feature type="domain" description="PRD" evidence="7">
    <location>
        <begin position="193"/>
        <end position="297"/>
    </location>
</feature>
<dbReference type="Pfam" id="PF00874">
    <property type="entry name" value="PRD"/>
    <property type="match status" value="2"/>
</dbReference>
<name>A0A318KPU9_9FIRM</name>
<keyword evidence="1" id="KW-0808">Transferase</keyword>
<dbReference type="PROSITE" id="PS51372">
    <property type="entry name" value="PRD_2"/>
    <property type="match status" value="2"/>
</dbReference>
<dbReference type="SUPFAM" id="SSF46785">
    <property type="entry name" value="Winged helix' DNA-binding domain"/>
    <property type="match status" value="1"/>
</dbReference>
<evidence type="ECO:0000256" key="1">
    <source>
        <dbReference type="ARBA" id="ARBA00022679"/>
    </source>
</evidence>
<dbReference type="PANTHER" id="PTHR30185:SF18">
    <property type="entry name" value="TRANSCRIPTIONAL REGULATOR MTLR"/>
    <property type="match status" value="1"/>
</dbReference>
<dbReference type="EMBL" id="QJKH01000005">
    <property type="protein sequence ID" value="PXX79700.1"/>
    <property type="molecule type" value="Genomic_DNA"/>
</dbReference>
<gene>
    <name evidence="8" type="ORF">DES51_105174</name>
</gene>
<dbReference type="Proteomes" id="UP000247612">
    <property type="component" value="Unassembled WGS sequence"/>
</dbReference>
<dbReference type="GO" id="GO:0006355">
    <property type="term" value="P:regulation of DNA-templated transcription"/>
    <property type="evidence" value="ECO:0007669"/>
    <property type="project" value="InterPro"/>
</dbReference>
<dbReference type="InterPro" id="IPR007737">
    <property type="entry name" value="Mga_HTH"/>
</dbReference>
<dbReference type="SUPFAM" id="SSF52794">
    <property type="entry name" value="PTS system IIB component-like"/>
    <property type="match status" value="1"/>
</dbReference>
<dbReference type="Gene3D" id="3.40.50.2300">
    <property type="match status" value="1"/>
</dbReference>
<dbReference type="InterPro" id="IPR003501">
    <property type="entry name" value="PTS_EIIB_2/3"/>
</dbReference>